<proteinExistence type="predicted"/>
<comment type="caution">
    <text evidence="2">The sequence shown here is derived from an EMBL/GenBank/DDBJ whole genome shotgun (WGS) entry which is preliminary data.</text>
</comment>
<sequence length="205" mass="20352">MGRSSRLLLAAIMVGALTASVSFAGIPDPALSTVPNVLVSPDGSLEYKVTVVGADGPIDTALVQIVVGAEADGLICWCVGQTHPTIEATTDASGCASFFISAGGCIDSSLVASPPAVEVFANGIKIGEPGIVSPDAVDANGDVTQTPWVIGANCDVALGDAVYHTPFIAGGLPNFCSDMDSDGAVTLADAVTLTAPISNGASCSN</sequence>
<feature type="signal peptide" evidence="1">
    <location>
        <begin position="1"/>
        <end position="24"/>
    </location>
</feature>
<reference evidence="2 3" key="1">
    <citation type="submission" date="2020-03" db="EMBL/GenBank/DDBJ databases">
        <title>Metabolic flexibility allows generalist bacteria to become dominant in a frequently disturbed ecosystem.</title>
        <authorList>
            <person name="Chen Y.-J."/>
            <person name="Leung P.M."/>
            <person name="Bay S.K."/>
            <person name="Hugenholtz P."/>
            <person name="Kessler A.J."/>
            <person name="Shelley G."/>
            <person name="Waite D.W."/>
            <person name="Cook P.L."/>
            <person name="Greening C."/>
        </authorList>
    </citation>
    <scope>NUCLEOTIDE SEQUENCE [LARGE SCALE GENOMIC DNA]</scope>
    <source>
        <strain evidence="2">SS_bin_28</strain>
    </source>
</reference>
<evidence type="ECO:0000313" key="2">
    <source>
        <dbReference type="EMBL" id="NNF06614.1"/>
    </source>
</evidence>
<dbReference type="AlphaFoldDB" id="A0A7Y2E7F2"/>
<feature type="chain" id="PRO_5031050908" description="Dockerin domain-containing protein" evidence="1">
    <location>
        <begin position="25"/>
        <end position="205"/>
    </location>
</feature>
<protein>
    <recommendedName>
        <fullName evidence="4">Dockerin domain-containing protein</fullName>
    </recommendedName>
</protein>
<evidence type="ECO:0000313" key="3">
    <source>
        <dbReference type="Proteomes" id="UP000547674"/>
    </source>
</evidence>
<dbReference type="Proteomes" id="UP000547674">
    <property type="component" value="Unassembled WGS sequence"/>
</dbReference>
<gene>
    <name evidence="2" type="ORF">HKN21_07625</name>
</gene>
<keyword evidence="1" id="KW-0732">Signal</keyword>
<organism evidence="2 3">
    <name type="scientific">Eiseniibacteriota bacterium</name>
    <dbReference type="NCBI Taxonomy" id="2212470"/>
    <lineage>
        <taxon>Bacteria</taxon>
        <taxon>Candidatus Eiseniibacteriota</taxon>
    </lineage>
</organism>
<dbReference type="EMBL" id="JABDJR010000301">
    <property type="protein sequence ID" value="NNF06614.1"/>
    <property type="molecule type" value="Genomic_DNA"/>
</dbReference>
<evidence type="ECO:0008006" key="4">
    <source>
        <dbReference type="Google" id="ProtNLM"/>
    </source>
</evidence>
<name>A0A7Y2E7F2_UNCEI</name>
<evidence type="ECO:0000256" key="1">
    <source>
        <dbReference type="SAM" id="SignalP"/>
    </source>
</evidence>
<accession>A0A7Y2E7F2</accession>